<proteinExistence type="predicted"/>
<evidence type="ECO:0000313" key="3">
    <source>
        <dbReference type="Proteomes" id="UP001615550"/>
    </source>
</evidence>
<comment type="caution">
    <text evidence="2">The sequence shown here is derived from an EMBL/GenBank/DDBJ whole genome shotgun (WGS) entry which is preliminary data.</text>
</comment>
<feature type="region of interest" description="Disordered" evidence="1">
    <location>
        <begin position="1"/>
        <end position="29"/>
    </location>
</feature>
<feature type="compositionally biased region" description="Polar residues" evidence="1">
    <location>
        <begin position="1"/>
        <end position="12"/>
    </location>
</feature>
<sequence>MPKTKGTTTSSREVAGKPAPSVQFSPSKSKKSANLQFFSPQECSVQKLKAQAKKLFPQRARQKFSYQQNYTASQALSLSNEQLNPNALSHAELLLLAKKNILEHANMRVDLFFYTMIAYYQKNLHPILGHTSLQYGRGRSSETQQLLSEACHDSILPALIDETVLSTDPQNPKACLLSGTHFMNSLNSTTELPPFVNDLDDVIEQLCREKALVILEAVSRGGIDPIEGINLFLQILKASLDTISEKAEREKNLFLSELVDLVVQGSISQRFDEDTESVCDEYVQMMLQLNNKEKKDCLNKQQRAKIYTTKFAQMQTFILSVEAEPIASTTYCKL</sequence>
<dbReference type="RefSeq" id="WP_400186927.1">
    <property type="nucleotide sequence ID" value="NZ_JBGORX010000001.1"/>
</dbReference>
<accession>A0ABW8D5Y1</accession>
<keyword evidence="3" id="KW-1185">Reference proteome</keyword>
<evidence type="ECO:0000256" key="1">
    <source>
        <dbReference type="SAM" id="MobiDB-lite"/>
    </source>
</evidence>
<dbReference type="Proteomes" id="UP001615550">
    <property type="component" value="Unassembled WGS sequence"/>
</dbReference>
<organism evidence="2 3">
    <name type="scientific">Legionella lytica</name>
    <dbReference type="NCBI Taxonomy" id="96232"/>
    <lineage>
        <taxon>Bacteria</taxon>
        <taxon>Pseudomonadati</taxon>
        <taxon>Pseudomonadota</taxon>
        <taxon>Gammaproteobacteria</taxon>
        <taxon>Legionellales</taxon>
        <taxon>Legionellaceae</taxon>
        <taxon>Legionella</taxon>
    </lineage>
</organism>
<protein>
    <submittedName>
        <fullName evidence="2">Uncharacterized protein</fullName>
    </submittedName>
</protein>
<reference evidence="2 3" key="1">
    <citation type="submission" date="2024-08" db="EMBL/GenBank/DDBJ databases">
        <title>Draft Genome Sequence of Legionella lytica strain DSB2004, Isolated From a Fire Sprinkler System.</title>
        <authorList>
            <person name="Everhart A.D."/>
            <person name="Kidane D.T."/>
            <person name="Farone A.L."/>
            <person name="Farone M.B."/>
        </authorList>
    </citation>
    <scope>NUCLEOTIDE SEQUENCE [LARGE SCALE GENOMIC DNA]</scope>
    <source>
        <strain evidence="2 3">DSB2004</strain>
    </source>
</reference>
<dbReference type="EMBL" id="JBGORX010000001">
    <property type="protein sequence ID" value="MFJ1268107.1"/>
    <property type="molecule type" value="Genomic_DNA"/>
</dbReference>
<evidence type="ECO:0000313" key="2">
    <source>
        <dbReference type="EMBL" id="MFJ1268107.1"/>
    </source>
</evidence>
<name>A0ABW8D5Y1_9GAMM</name>
<gene>
    <name evidence="2" type="ORF">ACD661_06030</name>
</gene>